<name>A0A380TIT4_9ZZZZ</name>
<dbReference type="EMBL" id="UIDG01000603">
    <property type="protein sequence ID" value="SUS08360.1"/>
    <property type="molecule type" value="Genomic_DNA"/>
</dbReference>
<feature type="transmembrane region" description="Helical" evidence="8">
    <location>
        <begin position="6"/>
        <end position="34"/>
    </location>
</feature>
<feature type="transmembrane region" description="Helical" evidence="8">
    <location>
        <begin position="192"/>
        <end position="216"/>
    </location>
</feature>
<protein>
    <submittedName>
        <fullName evidence="9">Uncharacterized protein</fullName>
    </submittedName>
</protein>
<feature type="transmembrane region" description="Helical" evidence="8">
    <location>
        <begin position="46"/>
        <end position="71"/>
    </location>
</feature>
<proteinExistence type="inferred from homology"/>
<feature type="transmembrane region" description="Helical" evidence="8">
    <location>
        <begin position="115"/>
        <end position="138"/>
    </location>
</feature>
<evidence type="ECO:0000313" key="9">
    <source>
        <dbReference type="EMBL" id="SUS08360.1"/>
    </source>
</evidence>
<keyword evidence="3" id="KW-1003">Cell membrane</keyword>
<dbReference type="NCBIfam" id="TIGR00427">
    <property type="entry name" value="NAAT family transporter"/>
    <property type="match status" value="1"/>
</dbReference>
<dbReference type="PANTHER" id="PTHR33508">
    <property type="entry name" value="UPF0056 MEMBRANE PROTEIN YHCE"/>
    <property type="match status" value="1"/>
</dbReference>
<organism evidence="9">
    <name type="scientific">metagenome</name>
    <dbReference type="NCBI Taxonomy" id="256318"/>
    <lineage>
        <taxon>unclassified sequences</taxon>
        <taxon>metagenomes</taxon>
    </lineage>
</organism>
<evidence type="ECO:0000256" key="1">
    <source>
        <dbReference type="ARBA" id="ARBA00004429"/>
    </source>
</evidence>
<dbReference type="PANTHER" id="PTHR33508:SF2">
    <property type="entry name" value="UPF0056 INNER MEMBRANE PROTEIN MARC"/>
    <property type="match status" value="1"/>
</dbReference>
<keyword evidence="7 8" id="KW-0472">Membrane</keyword>
<dbReference type="NCBIfam" id="NF008228">
    <property type="entry name" value="PRK10995.1"/>
    <property type="match status" value="1"/>
</dbReference>
<comment type="subcellular location">
    <subcellularLocation>
        <location evidence="1">Cell inner membrane</location>
        <topology evidence="1">Multi-pass membrane protein</topology>
    </subcellularLocation>
</comment>
<keyword evidence="6 8" id="KW-1133">Transmembrane helix</keyword>
<comment type="similarity">
    <text evidence="2">Belongs to the UPF0056 (MarC) family.</text>
</comment>
<evidence type="ECO:0000256" key="2">
    <source>
        <dbReference type="ARBA" id="ARBA00009784"/>
    </source>
</evidence>
<dbReference type="Pfam" id="PF01914">
    <property type="entry name" value="MarC"/>
    <property type="match status" value="1"/>
</dbReference>
<feature type="transmembrane region" description="Helical" evidence="8">
    <location>
        <begin position="150"/>
        <end position="171"/>
    </location>
</feature>
<dbReference type="InterPro" id="IPR002771">
    <property type="entry name" value="Multi_antbiot-R_MarC"/>
</dbReference>
<sequence length="218" mass="23213">MSLETLGHAILLTISALFPIMNPFSTAPLFVSLTSGFDPRKRTRQALMGCIYAFCILAVFLLAGAAIIDFFGISVPGIRVAGGLIISTIGFRMLFPDAQATAHAAAQTQDQDLDFSFTPIAMPSLAGPGSISVVLSGAAHIKSGHPEDWVVIYAAVIVGMALTLVIAFFVLRAASSMVRFLGRGGIDAMTRIFGFLLICIGMQFLLTGINDFFHILPK</sequence>
<evidence type="ECO:0000256" key="3">
    <source>
        <dbReference type="ARBA" id="ARBA00022475"/>
    </source>
</evidence>
<evidence type="ECO:0000256" key="4">
    <source>
        <dbReference type="ARBA" id="ARBA00022519"/>
    </source>
</evidence>
<dbReference type="GO" id="GO:0005886">
    <property type="term" value="C:plasma membrane"/>
    <property type="evidence" value="ECO:0007669"/>
    <property type="project" value="UniProtKB-SubCell"/>
</dbReference>
<evidence type="ECO:0000256" key="5">
    <source>
        <dbReference type="ARBA" id="ARBA00022692"/>
    </source>
</evidence>
<evidence type="ECO:0000256" key="7">
    <source>
        <dbReference type="ARBA" id="ARBA00023136"/>
    </source>
</evidence>
<reference evidence="9" key="1">
    <citation type="submission" date="2018-07" db="EMBL/GenBank/DDBJ databases">
        <authorList>
            <person name="Quirk P.G."/>
            <person name="Krulwich T.A."/>
        </authorList>
    </citation>
    <scope>NUCLEOTIDE SEQUENCE</scope>
</reference>
<dbReference type="AlphaFoldDB" id="A0A380TIT4"/>
<keyword evidence="5 8" id="KW-0812">Transmembrane</keyword>
<accession>A0A380TIT4</accession>
<keyword evidence="4" id="KW-0997">Cell inner membrane</keyword>
<feature type="transmembrane region" description="Helical" evidence="8">
    <location>
        <begin position="77"/>
        <end position="95"/>
    </location>
</feature>
<gene>
    <name evidence="9" type="ORF">DF3PB_6410003</name>
</gene>
<evidence type="ECO:0000256" key="6">
    <source>
        <dbReference type="ARBA" id="ARBA00022989"/>
    </source>
</evidence>
<evidence type="ECO:0000256" key="8">
    <source>
        <dbReference type="SAM" id="Phobius"/>
    </source>
</evidence>